<comment type="caution">
    <text evidence="9">The sequence shown here is derived from an EMBL/GenBank/DDBJ whole genome shotgun (WGS) entry which is preliminary data.</text>
</comment>
<dbReference type="InterPro" id="IPR050321">
    <property type="entry name" value="Glycosyltr_2/OpgH_subfam"/>
</dbReference>
<gene>
    <name evidence="9" type="ORF">IAI60_12330</name>
</gene>
<evidence type="ECO:0000256" key="6">
    <source>
        <dbReference type="ARBA" id="ARBA00023136"/>
    </source>
</evidence>
<dbReference type="InterPro" id="IPR029044">
    <property type="entry name" value="Nucleotide-diphossugar_trans"/>
</dbReference>
<evidence type="ECO:0000313" key="10">
    <source>
        <dbReference type="Proteomes" id="UP001518990"/>
    </source>
</evidence>
<dbReference type="Pfam" id="PF13632">
    <property type="entry name" value="Glyco_trans_2_3"/>
    <property type="match status" value="1"/>
</dbReference>
<dbReference type="SUPFAM" id="SSF53448">
    <property type="entry name" value="Nucleotide-diphospho-sugar transferases"/>
    <property type="match status" value="1"/>
</dbReference>
<evidence type="ECO:0000256" key="1">
    <source>
        <dbReference type="ARBA" id="ARBA00004141"/>
    </source>
</evidence>
<feature type="domain" description="Glycosyltransferase 2-like" evidence="7">
    <location>
        <begin position="28"/>
        <end position="149"/>
    </location>
</feature>
<evidence type="ECO:0000256" key="4">
    <source>
        <dbReference type="ARBA" id="ARBA00022692"/>
    </source>
</evidence>
<evidence type="ECO:0000259" key="7">
    <source>
        <dbReference type="Pfam" id="PF00535"/>
    </source>
</evidence>
<dbReference type="InterPro" id="IPR001173">
    <property type="entry name" value="Glyco_trans_2-like"/>
</dbReference>
<evidence type="ECO:0000256" key="2">
    <source>
        <dbReference type="ARBA" id="ARBA00022676"/>
    </source>
</evidence>
<protein>
    <submittedName>
        <fullName evidence="9">Glycosyltransferase</fullName>
    </submittedName>
</protein>
<keyword evidence="10" id="KW-1185">Reference proteome</keyword>
<dbReference type="Gene3D" id="3.90.550.10">
    <property type="entry name" value="Spore Coat Polysaccharide Biosynthesis Protein SpsA, Chain A"/>
    <property type="match status" value="1"/>
</dbReference>
<dbReference type="PANTHER" id="PTHR43867">
    <property type="entry name" value="CELLULOSE SYNTHASE CATALYTIC SUBUNIT A [UDP-FORMING]"/>
    <property type="match status" value="1"/>
</dbReference>
<dbReference type="Proteomes" id="UP001518990">
    <property type="component" value="Unassembled WGS sequence"/>
</dbReference>
<dbReference type="RefSeq" id="WP_207447586.1">
    <property type="nucleotide sequence ID" value="NZ_CP061091.1"/>
</dbReference>
<accession>A0ABS3KEG2</accession>
<reference evidence="9 10" key="1">
    <citation type="submission" date="2020-09" db="EMBL/GenBank/DDBJ databases">
        <title>Roseomonas.</title>
        <authorList>
            <person name="Zhu W."/>
        </authorList>
    </citation>
    <scope>NUCLEOTIDE SEQUENCE [LARGE SCALE GENOMIC DNA]</scope>
    <source>
        <strain evidence="9 10">1311</strain>
    </source>
</reference>
<feature type="domain" description="Glycosyltransferase 2-like" evidence="8">
    <location>
        <begin position="176"/>
        <end position="281"/>
    </location>
</feature>
<evidence type="ECO:0000313" key="9">
    <source>
        <dbReference type="EMBL" id="MBO1075392.1"/>
    </source>
</evidence>
<organism evidence="9 10">
    <name type="scientific">Roseomonas marmotae</name>
    <dbReference type="NCBI Taxonomy" id="2768161"/>
    <lineage>
        <taxon>Bacteria</taxon>
        <taxon>Pseudomonadati</taxon>
        <taxon>Pseudomonadota</taxon>
        <taxon>Alphaproteobacteria</taxon>
        <taxon>Acetobacterales</taxon>
        <taxon>Roseomonadaceae</taxon>
        <taxon>Roseomonas</taxon>
    </lineage>
</organism>
<keyword evidence="4" id="KW-0812">Transmembrane</keyword>
<sequence>MNAFPCRPVAAHPAASPRVARGVWPRVSVHLPLRDAPPELVRRTLDSLADLDYPALEVLVVDTNTAQPALWEAAAEHCARLGPPFRFFHLGPWPGGRPGALNFALGETAPDATLVGVLKAGQVVRPGWLRRMVPMFRQPGLGLAQGALAPLEPAPDHFVGQERPDPLLPLDGLPLFRAEALRRTGGWDTESLCPEASLGLTLLRQGWDTLWEDEPMGHARPPQGMEDWPARRHRRAAGIMAALRRHSWALLRRDRSLTPGQWRHLLGLAAPMAADALALSGACASLAVAARALWQDDPVAPPPLLLPLLLAVAMVPLLRGWRQGWPAALGHAAGIWGIGRAAWQGVLGGASAGASGHRMERALLAALWAASLAIALARPWSLAETVGWSGLLLVQSLPGLAALAVRPARPPGQPGIAPFRRHTA</sequence>
<evidence type="ECO:0000259" key="8">
    <source>
        <dbReference type="Pfam" id="PF13632"/>
    </source>
</evidence>
<evidence type="ECO:0000256" key="3">
    <source>
        <dbReference type="ARBA" id="ARBA00022679"/>
    </source>
</evidence>
<proteinExistence type="predicted"/>
<dbReference type="EMBL" id="JACTNF010000011">
    <property type="protein sequence ID" value="MBO1075392.1"/>
    <property type="molecule type" value="Genomic_DNA"/>
</dbReference>
<evidence type="ECO:0000256" key="5">
    <source>
        <dbReference type="ARBA" id="ARBA00022989"/>
    </source>
</evidence>
<dbReference type="Pfam" id="PF00535">
    <property type="entry name" value="Glycos_transf_2"/>
    <property type="match status" value="1"/>
</dbReference>
<name>A0ABS3KEG2_9PROT</name>
<comment type="subcellular location">
    <subcellularLocation>
        <location evidence="1">Membrane</location>
        <topology evidence="1">Multi-pass membrane protein</topology>
    </subcellularLocation>
</comment>
<keyword evidence="6" id="KW-0472">Membrane</keyword>
<keyword evidence="5" id="KW-1133">Transmembrane helix</keyword>
<keyword evidence="2" id="KW-0328">Glycosyltransferase</keyword>
<keyword evidence="3" id="KW-0808">Transferase</keyword>
<dbReference type="PANTHER" id="PTHR43867:SF4">
    <property type="entry name" value="BETA-(1-3)-GLUCOSYL TRANSFERASE"/>
    <property type="match status" value="1"/>
</dbReference>